<evidence type="ECO:0000313" key="1">
    <source>
        <dbReference type="EMBL" id="VTN08418.1"/>
    </source>
</evidence>
<dbReference type="EMBL" id="CABDVU010000001">
    <property type="protein sequence ID" value="VTN08418.1"/>
    <property type="molecule type" value="Genomic_DNA"/>
</dbReference>
<dbReference type="GO" id="GO:0016841">
    <property type="term" value="F:ammonia-lyase activity"/>
    <property type="evidence" value="ECO:0007669"/>
    <property type="project" value="UniProtKB-ARBA"/>
</dbReference>
<dbReference type="Gene3D" id="1.20.200.10">
    <property type="entry name" value="Fumarase/aspartase (Central domain)"/>
    <property type="match status" value="1"/>
</dbReference>
<gene>
    <name evidence="1" type="ORF">NCTC9185_00295</name>
</gene>
<proteinExistence type="predicted"/>
<dbReference type="Proteomes" id="UP000339249">
    <property type="component" value="Unassembled WGS sequence"/>
</dbReference>
<name>A0A4U9CXL7_RAOTE</name>
<dbReference type="InterPro" id="IPR001106">
    <property type="entry name" value="Aromatic_Lyase"/>
</dbReference>
<reference evidence="1 2" key="1">
    <citation type="submission" date="2019-04" db="EMBL/GenBank/DDBJ databases">
        <authorList>
            <consortium name="Pathogen Informatics"/>
        </authorList>
    </citation>
    <scope>NUCLEOTIDE SEQUENCE [LARGE SCALE GENOMIC DNA]</scope>
    <source>
        <strain evidence="1 2">NCTC9185</strain>
    </source>
</reference>
<organism evidence="1 2">
    <name type="scientific">Raoultella terrigena</name>
    <name type="common">Klebsiella terrigena</name>
    <dbReference type="NCBI Taxonomy" id="577"/>
    <lineage>
        <taxon>Bacteria</taxon>
        <taxon>Pseudomonadati</taxon>
        <taxon>Pseudomonadota</taxon>
        <taxon>Gammaproteobacteria</taxon>
        <taxon>Enterobacterales</taxon>
        <taxon>Enterobacteriaceae</taxon>
        <taxon>Klebsiella/Raoultella group</taxon>
        <taxon>Raoultella</taxon>
    </lineage>
</organism>
<sequence length="55" mass="6063">MQHCGLRLRQMLTDSPLLAASQGVRTQDALSLRSMPQVHGACRDQFRARGGAGRR</sequence>
<dbReference type="AlphaFoldDB" id="A0A4U9CXL7"/>
<accession>A0A4U9CXL7</accession>
<dbReference type="SUPFAM" id="SSF48557">
    <property type="entry name" value="L-aspartase-like"/>
    <property type="match status" value="1"/>
</dbReference>
<dbReference type="Pfam" id="PF00221">
    <property type="entry name" value="Lyase_aromatic"/>
    <property type="match status" value="1"/>
</dbReference>
<protein>
    <submittedName>
        <fullName evidence="1">Histidine ammonia-lyase</fullName>
    </submittedName>
</protein>
<evidence type="ECO:0000313" key="2">
    <source>
        <dbReference type="Proteomes" id="UP000339249"/>
    </source>
</evidence>
<keyword evidence="1" id="KW-0456">Lyase</keyword>
<dbReference type="InterPro" id="IPR008948">
    <property type="entry name" value="L-Aspartase-like"/>
</dbReference>